<evidence type="ECO:0000313" key="2">
    <source>
        <dbReference type="Proteomes" id="UP001604277"/>
    </source>
</evidence>
<name>A0ABD1SQS6_9LAMI</name>
<accession>A0ABD1SQS6</accession>
<protein>
    <submittedName>
        <fullName evidence="1">Uncharacterized protein</fullName>
    </submittedName>
</protein>
<proteinExistence type="predicted"/>
<organism evidence="1 2">
    <name type="scientific">Forsythia ovata</name>
    <dbReference type="NCBI Taxonomy" id="205694"/>
    <lineage>
        <taxon>Eukaryota</taxon>
        <taxon>Viridiplantae</taxon>
        <taxon>Streptophyta</taxon>
        <taxon>Embryophyta</taxon>
        <taxon>Tracheophyta</taxon>
        <taxon>Spermatophyta</taxon>
        <taxon>Magnoliopsida</taxon>
        <taxon>eudicotyledons</taxon>
        <taxon>Gunneridae</taxon>
        <taxon>Pentapetalae</taxon>
        <taxon>asterids</taxon>
        <taxon>lamiids</taxon>
        <taxon>Lamiales</taxon>
        <taxon>Oleaceae</taxon>
        <taxon>Forsythieae</taxon>
        <taxon>Forsythia</taxon>
    </lineage>
</organism>
<evidence type="ECO:0000313" key="1">
    <source>
        <dbReference type="EMBL" id="KAL2503058.1"/>
    </source>
</evidence>
<reference evidence="2" key="1">
    <citation type="submission" date="2024-07" db="EMBL/GenBank/DDBJ databases">
        <title>Two chromosome-level genome assemblies of Korean endemic species Abeliophyllum distichum and Forsythia ovata (Oleaceae).</title>
        <authorList>
            <person name="Jang H."/>
        </authorList>
    </citation>
    <scope>NUCLEOTIDE SEQUENCE [LARGE SCALE GENOMIC DNA]</scope>
</reference>
<sequence>MDNNDRIYQKAYNSIASRESRRLPIDDEIKGRNSVSGQVYRKSTSILRSMSDGVEWGNEGASSQNLRDGLDRERFHELEKEAPRRSYVDETQRYKSVKGLKDHALSSSRFRASPRIPESHSAKGATTAFTRCFRYHSGKIQYPSWEWFKVEACRCQRGRPEYQKIKVVIFLVLNSCGLPDCYRIENQVFTPGSSTK</sequence>
<dbReference type="Proteomes" id="UP001604277">
    <property type="component" value="Unassembled WGS sequence"/>
</dbReference>
<dbReference type="EMBL" id="JBFOLJ010000010">
    <property type="protein sequence ID" value="KAL2503058.1"/>
    <property type="molecule type" value="Genomic_DNA"/>
</dbReference>
<gene>
    <name evidence="1" type="ORF">Fot_36906</name>
</gene>
<keyword evidence="2" id="KW-1185">Reference proteome</keyword>
<dbReference type="AlphaFoldDB" id="A0ABD1SQS6"/>
<comment type="caution">
    <text evidence="1">The sequence shown here is derived from an EMBL/GenBank/DDBJ whole genome shotgun (WGS) entry which is preliminary data.</text>
</comment>